<feature type="chain" id="PRO_5038543148" evidence="1">
    <location>
        <begin position="25"/>
        <end position="445"/>
    </location>
</feature>
<sequence>MMNRKIKSMIALIACVVITCCAMSACGSSSSNNSKGRVYFLNFKPEVADQWKEVAEEYTKETGVEVKVETPASGTYEQFLKGEISKGNDAPTLFQVNGPVGYANWQEYASDLKDTEIYNQLISKSVALSDGNKIVAIPYVMETYGLIYNKDLLSKYISLPDAKIKSVKDINCFDKLKEVADDIQARKSDLGIDGAFTSSGFDSSSDWRFKTHLANLPLYYEFKEDRIIRQPKKIKGSYLDGFKKIFDLYLKDSTVSPSELEYKTGEDAIGEFAKRKAVFYQNGTWAWSELSKVGMKDTELGMLPIYIGAPNEKNQGLATGSENYWCINNKTSDNNKKATKDFLKWLVLSDYGKDALSKKMGFNTPFRSLLNVKSDNPLSEAAMEDARLGKVSVSWNFTMMPSDNWKNNLGSALLEYAKGSAKWDKVKDAFVQGWAKEYSQSHAAD</sequence>
<protein>
    <submittedName>
        <fullName evidence="2">ABC transporter, solute-binding protein</fullName>
    </submittedName>
</protein>
<dbReference type="EMBL" id="LSRC01000001">
    <property type="protein sequence ID" value="KXI19219.1"/>
    <property type="molecule type" value="Genomic_DNA"/>
</dbReference>
<dbReference type="PROSITE" id="PS51257">
    <property type="entry name" value="PROKAR_LIPOPROTEIN"/>
    <property type="match status" value="1"/>
</dbReference>
<accession>A0A135ZC61</accession>
<dbReference type="PANTHER" id="PTHR43649">
    <property type="entry name" value="ARABINOSE-BINDING PROTEIN-RELATED"/>
    <property type="match status" value="1"/>
</dbReference>
<evidence type="ECO:0000313" key="3">
    <source>
        <dbReference type="Proteomes" id="UP000070505"/>
    </source>
</evidence>
<dbReference type="PATRIC" id="fig|2702.101.peg.18"/>
<feature type="signal peptide" evidence="1">
    <location>
        <begin position="1"/>
        <end position="24"/>
    </location>
</feature>
<gene>
    <name evidence="2" type="ORF">HMPREF3230_00018</name>
</gene>
<dbReference type="SUPFAM" id="SSF53850">
    <property type="entry name" value="Periplasmic binding protein-like II"/>
    <property type="match status" value="1"/>
</dbReference>
<dbReference type="Proteomes" id="UP000070505">
    <property type="component" value="Unassembled WGS sequence"/>
</dbReference>
<keyword evidence="1" id="KW-0732">Signal</keyword>
<name>A0A135ZC61_GARVA</name>
<dbReference type="InterPro" id="IPR050490">
    <property type="entry name" value="Bact_solute-bd_prot1"/>
</dbReference>
<organism evidence="2 3">
    <name type="scientific">Gardnerella vaginalis</name>
    <dbReference type="NCBI Taxonomy" id="2702"/>
    <lineage>
        <taxon>Bacteria</taxon>
        <taxon>Bacillati</taxon>
        <taxon>Actinomycetota</taxon>
        <taxon>Actinomycetes</taxon>
        <taxon>Bifidobacteriales</taxon>
        <taxon>Bifidobacteriaceae</taxon>
        <taxon>Gardnerella</taxon>
    </lineage>
</organism>
<dbReference type="Pfam" id="PF13416">
    <property type="entry name" value="SBP_bac_8"/>
    <property type="match status" value="1"/>
</dbReference>
<dbReference type="InterPro" id="IPR006059">
    <property type="entry name" value="SBP"/>
</dbReference>
<dbReference type="AlphaFoldDB" id="A0A135ZC61"/>
<evidence type="ECO:0000256" key="1">
    <source>
        <dbReference type="SAM" id="SignalP"/>
    </source>
</evidence>
<comment type="caution">
    <text evidence="2">The sequence shown here is derived from an EMBL/GenBank/DDBJ whole genome shotgun (WGS) entry which is preliminary data.</text>
</comment>
<dbReference type="Gene3D" id="3.40.190.10">
    <property type="entry name" value="Periplasmic binding protein-like II"/>
    <property type="match status" value="1"/>
</dbReference>
<evidence type="ECO:0000313" key="2">
    <source>
        <dbReference type="EMBL" id="KXI19219.1"/>
    </source>
</evidence>
<reference evidence="2 3" key="1">
    <citation type="submission" date="2016-02" db="EMBL/GenBank/DDBJ databases">
        <authorList>
            <person name="Wen L."/>
            <person name="He K."/>
            <person name="Yang H."/>
        </authorList>
    </citation>
    <scope>NUCLEOTIDE SEQUENCE [LARGE SCALE GENOMIC DNA]</scope>
    <source>
        <strain evidence="2 3">CMW7778B</strain>
    </source>
</reference>
<dbReference type="RefSeq" id="WP_075522980.1">
    <property type="nucleotide sequence ID" value="NZ_KQ961847.1"/>
</dbReference>
<proteinExistence type="predicted"/>